<evidence type="ECO:0000313" key="2">
    <source>
        <dbReference type="Proteomes" id="UP001165960"/>
    </source>
</evidence>
<protein>
    <submittedName>
        <fullName evidence="1">Uncharacterized protein</fullName>
    </submittedName>
</protein>
<gene>
    <name evidence="1" type="ORF">DSO57_1016140</name>
</gene>
<comment type="caution">
    <text evidence="1">The sequence shown here is derived from an EMBL/GenBank/DDBJ whole genome shotgun (WGS) entry which is preliminary data.</text>
</comment>
<dbReference type="EMBL" id="QTSX02003615">
    <property type="protein sequence ID" value="KAJ9069663.1"/>
    <property type="molecule type" value="Genomic_DNA"/>
</dbReference>
<proteinExistence type="predicted"/>
<evidence type="ECO:0000313" key="1">
    <source>
        <dbReference type="EMBL" id="KAJ9069663.1"/>
    </source>
</evidence>
<keyword evidence="2" id="KW-1185">Reference proteome</keyword>
<reference evidence="1" key="1">
    <citation type="submission" date="2022-04" db="EMBL/GenBank/DDBJ databases">
        <title>Genome of the entomopathogenic fungus Entomophthora muscae.</title>
        <authorList>
            <person name="Elya C."/>
            <person name="Lovett B.R."/>
            <person name="Lee E."/>
            <person name="Macias A.M."/>
            <person name="Hajek A.E."/>
            <person name="De Bivort B.L."/>
            <person name="Kasson M.T."/>
            <person name="De Fine Licht H.H."/>
            <person name="Stajich J.E."/>
        </authorList>
    </citation>
    <scope>NUCLEOTIDE SEQUENCE</scope>
    <source>
        <strain evidence="1">Berkeley</strain>
    </source>
</reference>
<accession>A0ACC2T4W2</accession>
<sequence>MHLRLIVYFLSAYQAWLKDERSYLDSTPFQTARSTPALVSLPFSTKLNLSQELELGKDMLWSDTRNARKRSGFDLAKHFPIPPKTYSWSTGKEEGTTFYTLKLGVHLQVASENYTLGLVACTTERKCEFAVFGSIADNWKISSSSKNEDKEWKAILSKVIPHSYFSKKISPPFFIEQRAGKWIQSFRPIRILVSGTFYESNLTDGPLSVPLLRISRFQWAANSLELAGWMISACVGNLLSRPGQPQHFIKCKQSSAINTTCRFFITTTKGLLV</sequence>
<organism evidence="1 2">
    <name type="scientific">Entomophthora muscae</name>
    <dbReference type="NCBI Taxonomy" id="34485"/>
    <lineage>
        <taxon>Eukaryota</taxon>
        <taxon>Fungi</taxon>
        <taxon>Fungi incertae sedis</taxon>
        <taxon>Zoopagomycota</taxon>
        <taxon>Entomophthoromycotina</taxon>
        <taxon>Entomophthoromycetes</taxon>
        <taxon>Entomophthorales</taxon>
        <taxon>Entomophthoraceae</taxon>
        <taxon>Entomophthora</taxon>
    </lineage>
</organism>
<dbReference type="Proteomes" id="UP001165960">
    <property type="component" value="Unassembled WGS sequence"/>
</dbReference>
<name>A0ACC2T4W2_9FUNG</name>